<accession>A0ABQ5EEV1</accession>
<reference evidence="1" key="1">
    <citation type="journal article" date="2022" name="Int. J. Mol. Sci.">
        <title>Draft Genome of Tanacetum Coccineum: Genomic Comparison of Closely Related Tanacetum-Family Plants.</title>
        <authorList>
            <person name="Yamashiro T."/>
            <person name="Shiraishi A."/>
            <person name="Nakayama K."/>
            <person name="Satake H."/>
        </authorList>
    </citation>
    <scope>NUCLEOTIDE SEQUENCE</scope>
</reference>
<dbReference type="Proteomes" id="UP001151760">
    <property type="component" value="Unassembled WGS sequence"/>
</dbReference>
<reference evidence="1" key="2">
    <citation type="submission" date="2022-01" db="EMBL/GenBank/DDBJ databases">
        <authorList>
            <person name="Yamashiro T."/>
            <person name="Shiraishi A."/>
            <person name="Satake H."/>
            <person name="Nakayama K."/>
        </authorList>
    </citation>
    <scope>NUCLEOTIDE SEQUENCE</scope>
</reference>
<name>A0ABQ5EEV1_9ASTR</name>
<dbReference type="EMBL" id="BQNB010016239">
    <property type="protein sequence ID" value="GJT49441.1"/>
    <property type="molecule type" value="Genomic_DNA"/>
</dbReference>
<evidence type="ECO:0000313" key="1">
    <source>
        <dbReference type="EMBL" id="GJT49441.1"/>
    </source>
</evidence>
<comment type="caution">
    <text evidence="1">The sequence shown here is derived from an EMBL/GenBank/DDBJ whole genome shotgun (WGS) entry which is preliminary data.</text>
</comment>
<evidence type="ECO:0000313" key="2">
    <source>
        <dbReference type="Proteomes" id="UP001151760"/>
    </source>
</evidence>
<sequence length="129" mass="13966">MAIIVHSGCIRAASAGQKGYGENGGLVFWHREQQQEQNGSRTGVVIGSGPTGGSGRVRYFVRKKGAPWSLSTSGLVTVLQGVSDLPFDVQICSVFDLHALTLVLEVQELELEQMLAFFLSKKPMLGQYP</sequence>
<keyword evidence="2" id="KW-1185">Reference proteome</keyword>
<organism evidence="1 2">
    <name type="scientific">Tanacetum coccineum</name>
    <dbReference type="NCBI Taxonomy" id="301880"/>
    <lineage>
        <taxon>Eukaryota</taxon>
        <taxon>Viridiplantae</taxon>
        <taxon>Streptophyta</taxon>
        <taxon>Embryophyta</taxon>
        <taxon>Tracheophyta</taxon>
        <taxon>Spermatophyta</taxon>
        <taxon>Magnoliopsida</taxon>
        <taxon>eudicotyledons</taxon>
        <taxon>Gunneridae</taxon>
        <taxon>Pentapetalae</taxon>
        <taxon>asterids</taxon>
        <taxon>campanulids</taxon>
        <taxon>Asterales</taxon>
        <taxon>Asteraceae</taxon>
        <taxon>Asteroideae</taxon>
        <taxon>Anthemideae</taxon>
        <taxon>Anthemidinae</taxon>
        <taxon>Tanacetum</taxon>
    </lineage>
</organism>
<gene>
    <name evidence="1" type="ORF">Tco_0975598</name>
</gene>
<proteinExistence type="predicted"/>
<protein>
    <submittedName>
        <fullName evidence="1">Uncharacterized protein</fullName>
    </submittedName>
</protein>